<sequence length="423" mass="45185">MGACFSRQLVTSAEDVLFSLGSLYSFLVSHVSAFLNRFYSLLLSPLFRDHEEQIPSTLCDGDTGVCIRPKERVKQSRKKVEMRMRRAELAAKGLDPNLALKRRDSRASNADTGVVAGTEKIMKRWSRADSVAAVESANAMEQKPAAMPATAPNTQRLHLSRESAELLRGKAGQTEGRRSMDAALKAPMRSRTAPMPGMGSRPPPARSTPARAAPPAAVALEHAFSPQAPPQETAKLKSRQRLSLTAEADQLDLRRNIKPRPRSYAAPATSGTSRASPSPLVAAAPTPYSAAAVAAASSAPSSPPAPTRTRVSTNMSSNDATSRADGTVQAAADRLALARQSIDHQRSAVSDSLPVSRTTTRIVADPISRTSTPPLASGSQEPSPRGSVSDLAAAACNARCAKKERKLWRDEVERAAQRRVRAA</sequence>
<dbReference type="EMBL" id="KZ819676">
    <property type="protein sequence ID" value="PWN25335.1"/>
    <property type="molecule type" value="Genomic_DNA"/>
</dbReference>
<evidence type="ECO:0000313" key="3">
    <source>
        <dbReference type="Proteomes" id="UP000245884"/>
    </source>
</evidence>
<feature type="compositionally biased region" description="Polar residues" evidence="1">
    <location>
        <begin position="368"/>
        <end position="382"/>
    </location>
</feature>
<evidence type="ECO:0000256" key="1">
    <source>
        <dbReference type="SAM" id="MobiDB-lite"/>
    </source>
</evidence>
<keyword evidence="3" id="KW-1185">Reference proteome</keyword>
<feature type="compositionally biased region" description="Low complexity" evidence="1">
    <location>
        <begin position="207"/>
        <end position="217"/>
    </location>
</feature>
<name>A0A316UQC0_9BASI</name>
<reference evidence="2 3" key="1">
    <citation type="journal article" date="2018" name="Mol. Biol. Evol.">
        <title>Broad Genomic Sampling Reveals a Smut Pathogenic Ancestry of the Fungal Clade Ustilaginomycotina.</title>
        <authorList>
            <person name="Kijpornyongpan T."/>
            <person name="Mondo S.J."/>
            <person name="Barry K."/>
            <person name="Sandor L."/>
            <person name="Lee J."/>
            <person name="Lipzen A."/>
            <person name="Pangilinan J."/>
            <person name="LaButti K."/>
            <person name="Hainaut M."/>
            <person name="Henrissat B."/>
            <person name="Grigoriev I.V."/>
            <person name="Spatafora J.W."/>
            <person name="Aime M.C."/>
        </authorList>
    </citation>
    <scope>NUCLEOTIDE SEQUENCE [LARGE SCALE GENOMIC DNA]</scope>
    <source>
        <strain evidence="2 3">MCA 5214</strain>
    </source>
</reference>
<feature type="region of interest" description="Disordered" evidence="1">
    <location>
        <begin position="167"/>
        <end position="281"/>
    </location>
</feature>
<organism evidence="2 3">
    <name type="scientific">Jaminaea rosea</name>
    <dbReference type="NCBI Taxonomy" id="1569628"/>
    <lineage>
        <taxon>Eukaryota</taxon>
        <taxon>Fungi</taxon>
        <taxon>Dikarya</taxon>
        <taxon>Basidiomycota</taxon>
        <taxon>Ustilaginomycotina</taxon>
        <taxon>Exobasidiomycetes</taxon>
        <taxon>Microstromatales</taxon>
        <taxon>Microstromatales incertae sedis</taxon>
        <taxon>Jaminaea</taxon>
    </lineage>
</organism>
<accession>A0A316UQC0</accession>
<dbReference type="Proteomes" id="UP000245884">
    <property type="component" value="Unassembled WGS sequence"/>
</dbReference>
<feature type="region of interest" description="Disordered" evidence="1">
    <location>
        <begin position="296"/>
        <end position="328"/>
    </location>
</feature>
<proteinExistence type="predicted"/>
<dbReference type="AlphaFoldDB" id="A0A316UQC0"/>
<evidence type="ECO:0000313" key="2">
    <source>
        <dbReference type="EMBL" id="PWN25335.1"/>
    </source>
</evidence>
<gene>
    <name evidence="2" type="ORF">BDZ90DRAFT_262390</name>
</gene>
<dbReference type="RefSeq" id="XP_025359947.1">
    <property type="nucleotide sequence ID" value="XM_025508475.1"/>
</dbReference>
<protein>
    <submittedName>
        <fullName evidence="2">Uncharacterized protein</fullName>
    </submittedName>
</protein>
<feature type="region of interest" description="Disordered" evidence="1">
    <location>
        <begin position="360"/>
        <end position="391"/>
    </location>
</feature>
<dbReference type="GeneID" id="37030298"/>